<comment type="caution">
    <text evidence="1">The sequence shown here is derived from an EMBL/GenBank/DDBJ whole genome shotgun (WGS) entry which is preliminary data.</text>
</comment>
<sequence length="136" mass="15128">MSGSVEMENTYTPEQELGLVQWLLGKSVSSILLRNTSQNDGFVGIAAPSLVRIPPPDAFLCSVHYVKVINSVYQRHRARNIEAAGAEKNLEVGEVLTIDVSCIAALTPSINFQIKYNDAPLRRAVFRQLFEYFELA</sequence>
<reference evidence="1" key="1">
    <citation type="submission" date="2019-07" db="EMBL/GenBank/DDBJ databases">
        <authorList>
            <person name="Dittberner H."/>
        </authorList>
    </citation>
    <scope>NUCLEOTIDE SEQUENCE [LARGE SCALE GENOMIC DNA]</scope>
</reference>
<dbReference type="OrthoDB" id="1705416at2759"/>
<dbReference type="PANTHER" id="PTHR43657:SF2">
    <property type="entry name" value="ALTERED INHERITANCE OF MITOCHONDRIA PROTEIN 24, MITOCHONDRIAL"/>
    <property type="match status" value="1"/>
</dbReference>
<protein>
    <submittedName>
        <fullName evidence="1">Uncharacterized protein</fullName>
    </submittedName>
</protein>
<accession>A0A565CFX3</accession>
<dbReference type="Proteomes" id="UP000489600">
    <property type="component" value="Unassembled WGS sequence"/>
</dbReference>
<dbReference type="InterPro" id="IPR016031">
    <property type="entry name" value="Trp_RNA-bd_attenuator-like_dom"/>
</dbReference>
<evidence type="ECO:0000313" key="2">
    <source>
        <dbReference type="Proteomes" id="UP000489600"/>
    </source>
</evidence>
<dbReference type="SUPFAM" id="SSF51219">
    <property type="entry name" value="TRAP-like"/>
    <property type="match status" value="1"/>
</dbReference>
<dbReference type="PANTHER" id="PTHR43657">
    <property type="entry name" value="TRYPTOPHAN RNA-BINDING ATTENUATOR PROTEIN-LIKE PROTEIN"/>
    <property type="match status" value="1"/>
</dbReference>
<organism evidence="1 2">
    <name type="scientific">Arabis nemorensis</name>
    <dbReference type="NCBI Taxonomy" id="586526"/>
    <lineage>
        <taxon>Eukaryota</taxon>
        <taxon>Viridiplantae</taxon>
        <taxon>Streptophyta</taxon>
        <taxon>Embryophyta</taxon>
        <taxon>Tracheophyta</taxon>
        <taxon>Spermatophyta</taxon>
        <taxon>Magnoliopsida</taxon>
        <taxon>eudicotyledons</taxon>
        <taxon>Gunneridae</taxon>
        <taxon>Pentapetalae</taxon>
        <taxon>rosids</taxon>
        <taxon>malvids</taxon>
        <taxon>Brassicales</taxon>
        <taxon>Brassicaceae</taxon>
        <taxon>Arabideae</taxon>
        <taxon>Arabis</taxon>
    </lineage>
</organism>
<dbReference type="AlphaFoldDB" id="A0A565CFX3"/>
<proteinExistence type="predicted"/>
<name>A0A565CFX3_9BRAS</name>
<dbReference type="EMBL" id="CABITT030000007">
    <property type="protein sequence ID" value="VVB12411.1"/>
    <property type="molecule type" value="Genomic_DNA"/>
</dbReference>
<keyword evidence="2" id="KW-1185">Reference proteome</keyword>
<gene>
    <name evidence="1" type="ORF">ANE_LOCUS22855</name>
</gene>
<evidence type="ECO:0000313" key="1">
    <source>
        <dbReference type="EMBL" id="VVB12411.1"/>
    </source>
</evidence>